<dbReference type="CDD" id="cd16148">
    <property type="entry name" value="sulfatase_like"/>
    <property type="match status" value="1"/>
</dbReference>
<sequence length="515" mass="58183">MTEAPSKILYVDVDSLRPDHLGCYGYERTTTPVIDELARSGMRFTNYYATDAPCLPSRTALFSSRFGIHTGTINHGGLTADARPLGDHRNFRNLDGWTSWMGALRQEGYYTASLSPFVQRHQAWTVAAGFNEIQDAVGTDQRVGLWQPNADEILPYVDDWLDRHATRDSWFLHVNFWDPHTPYATPPEFGDPFADEPAPEWLTQEIIDEQRTHAGPHSARDTFHFSNRSPRFDEGNDLARVPIKFDIDSRDTFKTWVDGYDTGVRYMDYHLGLLLDRLKEEGVYDETLIILSADHGEGLGELNVYGDHHLADETTCNVPLIISGPGIESGVNDDFHYQIDLAPTVMELVGGESGSRWDGNSFASACTADGNDRDDGREYLVLSQGAWACQRGVRWDDWLLLRTYHDGLKTILEDVMLFDLETDPHETTNLANERPEIVEKGLSKLGQWHDERMLEAARDQRGGNPRTPNGTTDPMWADIANGGPYHTRGHLDSYVKHLRETGRKERAAALEHRHG</sequence>
<dbReference type="InterPro" id="IPR052701">
    <property type="entry name" value="GAG_Ulvan_Degrading_Sulfatases"/>
</dbReference>
<proteinExistence type="predicted"/>
<evidence type="ECO:0000313" key="2">
    <source>
        <dbReference type="EMBL" id="MCU4751206.1"/>
    </source>
</evidence>
<keyword evidence="2" id="KW-0378">Hydrolase</keyword>
<evidence type="ECO:0000313" key="3">
    <source>
        <dbReference type="Proteomes" id="UP001321047"/>
    </source>
</evidence>
<accession>A0AAP2Z5Y0</accession>
<dbReference type="RefSeq" id="WP_342806741.1">
    <property type="nucleotide sequence ID" value="NZ_JAOPJZ010000002.1"/>
</dbReference>
<feature type="domain" description="Sulfatase N-terminal" evidence="1">
    <location>
        <begin position="8"/>
        <end position="350"/>
    </location>
</feature>
<protein>
    <submittedName>
        <fullName evidence="2">Sulfatase-like hydrolase/transferase</fullName>
    </submittedName>
</protein>
<reference evidence="2 3" key="1">
    <citation type="submission" date="2022-09" db="EMBL/GenBank/DDBJ databases">
        <title>Enrichment on poylsaccharides allowed isolation of novel metabolic and taxonomic groups of Haloarchaea.</title>
        <authorList>
            <person name="Sorokin D.Y."/>
            <person name="Elcheninov A.G."/>
            <person name="Khizhniak T.V."/>
            <person name="Kolganova T.V."/>
            <person name="Kublanov I.V."/>
        </authorList>
    </citation>
    <scope>NUCLEOTIDE SEQUENCE [LARGE SCALE GENOMIC DNA]</scope>
    <source>
        <strain evidence="2 3">AArc-curdl1</strain>
    </source>
</reference>
<gene>
    <name evidence="2" type="ORF">OB919_04290</name>
</gene>
<evidence type="ECO:0000259" key="1">
    <source>
        <dbReference type="Pfam" id="PF00884"/>
    </source>
</evidence>
<dbReference type="PANTHER" id="PTHR43751:SF3">
    <property type="entry name" value="SULFATASE N-TERMINAL DOMAIN-CONTAINING PROTEIN"/>
    <property type="match status" value="1"/>
</dbReference>
<organism evidence="2 3">
    <name type="scientific">Natronosalvus hydrolyticus</name>
    <dbReference type="NCBI Taxonomy" id="2979988"/>
    <lineage>
        <taxon>Archaea</taxon>
        <taxon>Methanobacteriati</taxon>
        <taxon>Methanobacteriota</taxon>
        <taxon>Stenosarchaea group</taxon>
        <taxon>Halobacteria</taxon>
        <taxon>Halobacteriales</taxon>
        <taxon>Natrialbaceae</taxon>
        <taxon>Natronosalvus</taxon>
    </lineage>
</organism>
<dbReference type="InterPro" id="IPR000917">
    <property type="entry name" value="Sulfatase_N"/>
</dbReference>
<dbReference type="EMBL" id="JAOPJZ010000002">
    <property type="protein sequence ID" value="MCU4751206.1"/>
    <property type="molecule type" value="Genomic_DNA"/>
</dbReference>
<dbReference type="InterPro" id="IPR017850">
    <property type="entry name" value="Alkaline_phosphatase_core_sf"/>
</dbReference>
<dbReference type="Gene3D" id="3.40.720.10">
    <property type="entry name" value="Alkaline Phosphatase, subunit A"/>
    <property type="match status" value="1"/>
</dbReference>
<comment type="caution">
    <text evidence="2">The sequence shown here is derived from an EMBL/GenBank/DDBJ whole genome shotgun (WGS) entry which is preliminary data.</text>
</comment>
<dbReference type="GO" id="GO:0016787">
    <property type="term" value="F:hydrolase activity"/>
    <property type="evidence" value="ECO:0007669"/>
    <property type="project" value="UniProtKB-KW"/>
</dbReference>
<keyword evidence="3" id="KW-1185">Reference proteome</keyword>
<dbReference type="AlphaFoldDB" id="A0AAP2Z5Y0"/>
<dbReference type="PANTHER" id="PTHR43751">
    <property type="entry name" value="SULFATASE"/>
    <property type="match status" value="1"/>
</dbReference>
<dbReference type="Proteomes" id="UP001321047">
    <property type="component" value="Unassembled WGS sequence"/>
</dbReference>
<dbReference type="SUPFAM" id="SSF53649">
    <property type="entry name" value="Alkaline phosphatase-like"/>
    <property type="match status" value="1"/>
</dbReference>
<dbReference type="Pfam" id="PF00884">
    <property type="entry name" value="Sulfatase"/>
    <property type="match status" value="1"/>
</dbReference>
<name>A0AAP2Z5Y0_9EURY</name>